<dbReference type="Pfam" id="PF19136">
    <property type="entry name" value="DUF5819"/>
    <property type="match status" value="1"/>
</dbReference>
<accession>A0A161Z7A8</accession>
<reference evidence="1 2" key="1">
    <citation type="submission" date="2016-04" db="EMBL/GenBank/DDBJ databases">
        <authorList>
            <person name="Evans L.H."/>
            <person name="Alamgir A."/>
            <person name="Owens N."/>
            <person name="Weber N.D."/>
            <person name="Virtaneva K."/>
            <person name="Barbian K."/>
            <person name="Babar A."/>
            <person name="Rosenke K."/>
        </authorList>
    </citation>
    <scope>NUCLEOTIDE SEQUENCE [LARGE SCALE GENOMIC DNA]</scope>
    <source>
        <strain evidence="1 2">IFM 0406</strain>
    </source>
</reference>
<protein>
    <submittedName>
        <fullName evidence="1">Uncharacterized protein</fullName>
    </submittedName>
</protein>
<dbReference type="RefSeq" id="WP_067582018.1">
    <property type="nucleotide sequence ID" value="NZ_JABMCZ010000001.1"/>
</dbReference>
<dbReference type="STRING" id="455432.AWN90_17140"/>
<dbReference type="InterPro" id="IPR043857">
    <property type="entry name" value="DUF5819"/>
</dbReference>
<evidence type="ECO:0000313" key="2">
    <source>
        <dbReference type="Proteomes" id="UP000076512"/>
    </source>
</evidence>
<organism evidence="1 2">
    <name type="scientific">Nocardia terpenica</name>
    <dbReference type="NCBI Taxonomy" id="455432"/>
    <lineage>
        <taxon>Bacteria</taxon>
        <taxon>Bacillati</taxon>
        <taxon>Actinomycetota</taxon>
        <taxon>Actinomycetes</taxon>
        <taxon>Mycobacteriales</taxon>
        <taxon>Nocardiaceae</taxon>
        <taxon>Nocardia</taxon>
    </lineage>
</organism>
<sequence>MKVTGIRRRTVLSGAAVALLVAHFAVIMLSNLPEGPLKRSTATFVGWYTDPIFAQSWQLFSPDPIVSDIGTLLRVRYPDGRISDWADPLSPLIDRVHRSPLTADRQVFLFQALQTMSVGWEDSKLRAERDRLTDDPTKRYVVVPISESERPRKERADRFRAALATRYADRYLGDGWSAVQVRFVAIPAIPLPGSDSGDRSTPDVMDFDWQDRIR</sequence>
<evidence type="ECO:0000313" key="1">
    <source>
        <dbReference type="EMBL" id="KZM76024.1"/>
    </source>
</evidence>
<name>A0A161Z7A8_9NOCA</name>
<comment type="caution">
    <text evidence="1">The sequence shown here is derived from an EMBL/GenBank/DDBJ whole genome shotgun (WGS) entry which is preliminary data.</text>
</comment>
<gene>
    <name evidence="1" type="ORF">AWN90_17140</name>
</gene>
<proteinExistence type="predicted"/>
<dbReference type="AlphaFoldDB" id="A0A161Z7A8"/>
<keyword evidence="2" id="KW-1185">Reference proteome</keyword>
<dbReference type="EMBL" id="LWGR01000002">
    <property type="protein sequence ID" value="KZM76024.1"/>
    <property type="molecule type" value="Genomic_DNA"/>
</dbReference>
<dbReference type="Proteomes" id="UP000076512">
    <property type="component" value="Unassembled WGS sequence"/>
</dbReference>
<dbReference type="OrthoDB" id="9342777at2"/>